<gene>
    <name evidence="2" type="ORF">NCTC12078_00346</name>
</gene>
<keyword evidence="1" id="KW-0732">Signal</keyword>
<reference evidence="2 3" key="1">
    <citation type="submission" date="2019-02" db="EMBL/GenBank/DDBJ databases">
        <authorList>
            <consortium name="Pathogen Informatics"/>
        </authorList>
    </citation>
    <scope>NUCLEOTIDE SEQUENCE [LARGE SCALE GENOMIC DNA]</scope>
    <source>
        <strain evidence="2 3">3012STDY6944375</strain>
    </source>
</reference>
<feature type="chain" id="PRO_5020623033" evidence="1">
    <location>
        <begin position="22"/>
        <end position="130"/>
    </location>
</feature>
<dbReference type="RefSeq" id="WP_130913224.1">
    <property type="nucleotide sequence ID" value="NZ_LR215974.1"/>
</dbReference>
<organism evidence="2 3">
    <name type="scientific">Chryseobacterium taihuense</name>
    <dbReference type="NCBI Taxonomy" id="1141221"/>
    <lineage>
        <taxon>Bacteria</taxon>
        <taxon>Pseudomonadati</taxon>
        <taxon>Bacteroidota</taxon>
        <taxon>Flavobacteriia</taxon>
        <taxon>Flavobacteriales</taxon>
        <taxon>Weeksellaceae</taxon>
        <taxon>Chryseobacterium group</taxon>
        <taxon>Chryseobacterium</taxon>
    </lineage>
</organism>
<feature type="signal peptide" evidence="1">
    <location>
        <begin position="1"/>
        <end position="21"/>
    </location>
</feature>
<evidence type="ECO:0000313" key="2">
    <source>
        <dbReference type="EMBL" id="VFB02371.1"/>
    </source>
</evidence>
<dbReference type="AlphaFoldDB" id="A0A4U8W818"/>
<evidence type="ECO:0000256" key="1">
    <source>
        <dbReference type="SAM" id="SignalP"/>
    </source>
</evidence>
<sequence length="130" mass="15113">MSFLKTLSFLALFLTINVVKAQSNQKIDCKILKEIKMKYVDDTDRTVYIIIKANKHIEHLETDKYYIKSDLEWVSDCEYNATMTEITLPNFPFKPGEVMNVKFERIENGFVFATGSVRGNSFPVNFEIIK</sequence>
<dbReference type="Proteomes" id="UP000290013">
    <property type="component" value="Chromosome"/>
</dbReference>
<protein>
    <submittedName>
        <fullName evidence="2">Uncharacterized protein</fullName>
    </submittedName>
</protein>
<name>A0A4U8W818_9FLAO</name>
<dbReference type="EMBL" id="LR215974">
    <property type="protein sequence ID" value="VFB02371.1"/>
    <property type="molecule type" value="Genomic_DNA"/>
</dbReference>
<evidence type="ECO:0000313" key="3">
    <source>
        <dbReference type="Proteomes" id="UP000290013"/>
    </source>
</evidence>
<proteinExistence type="predicted"/>
<dbReference type="KEGG" id="ctai:NCTC12078_00346"/>
<accession>A0A4U8W818</accession>